<dbReference type="InterPro" id="IPR039417">
    <property type="entry name" value="Peptidase_C1A_papain-like"/>
</dbReference>
<organism evidence="6 7">
    <name type="scientific">Sphagnum jensenii</name>
    <dbReference type="NCBI Taxonomy" id="128206"/>
    <lineage>
        <taxon>Eukaryota</taxon>
        <taxon>Viridiplantae</taxon>
        <taxon>Streptophyta</taxon>
        <taxon>Embryophyta</taxon>
        <taxon>Bryophyta</taxon>
        <taxon>Sphagnophytina</taxon>
        <taxon>Sphagnopsida</taxon>
        <taxon>Sphagnales</taxon>
        <taxon>Sphagnaceae</taxon>
        <taxon>Sphagnum</taxon>
    </lineage>
</organism>
<keyword evidence="7" id="KW-1185">Reference proteome</keyword>
<feature type="domain" description="Peptidase C1A papain C-terminal" evidence="4">
    <location>
        <begin position="141"/>
        <end position="354"/>
    </location>
</feature>
<dbReference type="SUPFAM" id="SSF54001">
    <property type="entry name" value="Cysteine proteinases"/>
    <property type="match status" value="1"/>
</dbReference>
<dbReference type="PROSITE" id="PS00640">
    <property type="entry name" value="THIOL_PROTEASE_ASN"/>
    <property type="match status" value="1"/>
</dbReference>
<dbReference type="InterPro" id="IPR013128">
    <property type="entry name" value="Peptidase_C1A"/>
</dbReference>
<dbReference type="EMBL" id="OZ020103">
    <property type="protein sequence ID" value="CAK9277542.1"/>
    <property type="molecule type" value="Genomic_DNA"/>
</dbReference>
<dbReference type="InterPro" id="IPR000668">
    <property type="entry name" value="Peptidase_C1A_C"/>
</dbReference>
<protein>
    <recommendedName>
        <fullName evidence="8">Cysteine protease</fullName>
    </recommendedName>
</protein>
<accession>A0ABP0XIY4</accession>
<evidence type="ECO:0000313" key="7">
    <source>
        <dbReference type="Proteomes" id="UP001497444"/>
    </source>
</evidence>
<dbReference type="PANTHER" id="PTHR12411">
    <property type="entry name" value="CYSTEINE PROTEASE FAMILY C1-RELATED"/>
    <property type="match status" value="1"/>
</dbReference>
<feature type="domain" description="Cathepsin propeptide inhibitor" evidence="5">
    <location>
        <begin position="53"/>
        <end position="111"/>
    </location>
</feature>
<dbReference type="PROSITE" id="PS00139">
    <property type="entry name" value="THIOL_PROTEASE_CYS"/>
    <property type="match status" value="1"/>
</dbReference>
<evidence type="ECO:0000256" key="3">
    <source>
        <dbReference type="SAM" id="SignalP"/>
    </source>
</evidence>
<dbReference type="Proteomes" id="UP001497444">
    <property type="component" value="Chromosome 8"/>
</dbReference>
<keyword evidence="3" id="KW-0732">Signal</keyword>
<dbReference type="Pfam" id="PF08246">
    <property type="entry name" value="Inhibitor_I29"/>
    <property type="match status" value="1"/>
</dbReference>
<dbReference type="InterPro" id="IPR000169">
    <property type="entry name" value="Pept_cys_AS"/>
</dbReference>
<evidence type="ECO:0000313" key="6">
    <source>
        <dbReference type="EMBL" id="CAK9277542.1"/>
    </source>
</evidence>
<dbReference type="InterPro" id="IPR025660">
    <property type="entry name" value="Pept_his_AS"/>
</dbReference>
<sequence length="381" mass="41685">MAAGKLLVFFLVLLFAVVHRAGRIGVEAVQLDDSIVGYSPEDLNSEERLMDLFQSWMRKHEKSYESVSEMNQRFAIFKDNLRYIHSHNVQESTPSYSLGLNNLADLTHEEFKTRYLGTKPPRRSENKVRKTENFIYGDVDAPASIDWRSKGAVTAIKNQGACGSCWAFSTTGSVEGINAISTGELVALSEQQLVDCDTEYDSGCDGGLMDNAFNYIIENGGIDTEADYPYTATDGTCQTTQNVVSIDDYADVPENNETALLQAVSVQPVSIAIEASGRDFQHYVTGVFTGKCGTDLDHGVLLVGYGTTAGYKHWIVKNSWGTSWGQKGYILMQRLGAVKKSGLCGINMMASYPIKTGPNPGSADALTPRLRADQEASWASS</sequence>
<name>A0ABP0XIY4_9BRYO</name>
<keyword evidence="2" id="KW-1015">Disulfide bond</keyword>
<gene>
    <name evidence="6" type="ORF">CSSPJE1EN1_LOCUS23020</name>
</gene>
<evidence type="ECO:0008006" key="8">
    <source>
        <dbReference type="Google" id="ProtNLM"/>
    </source>
</evidence>
<dbReference type="SMART" id="SM00645">
    <property type="entry name" value="Pept_C1"/>
    <property type="match status" value="1"/>
</dbReference>
<dbReference type="InterPro" id="IPR013201">
    <property type="entry name" value="Prot_inhib_I29"/>
</dbReference>
<feature type="signal peptide" evidence="3">
    <location>
        <begin position="1"/>
        <end position="21"/>
    </location>
</feature>
<evidence type="ECO:0000256" key="1">
    <source>
        <dbReference type="ARBA" id="ARBA00008455"/>
    </source>
</evidence>
<proteinExistence type="inferred from homology"/>
<dbReference type="InterPro" id="IPR038765">
    <property type="entry name" value="Papain-like_cys_pep_sf"/>
</dbReference>
<dbReference type="PRINTS" id="PR00705">
    <property type="entry name" value="PAPAIN"/>
</dbReference>
<evidence type="ECO:0000256" key="2">
    <source>
        <dbReference type="ARBA" id="ARBA00023157"/>
    </source>
</evidence>
<dbReference type="PROSITE" id="PS00639">
    <property type="entry name" value="THIOL_PROTEASE_HIS"/>
    <property type="match status" value="1"/>
</dbReference>
<evidence type="ECO:0000259" key="4">
    <source>
        <dbReference type="SMART" id="SM00645"/>
    </source>
</evidence>
<feature type="chain" id="PRO_5046415821" description="Cysteine protease" evidence="3">
    <location>
        <begin position="22"/>
        <end position="381"/>
    </location>
</feature>
<reference evidence="6" key="1">
    <citation type="submission" date="2024-02" db="EMBL/GenBank/DDBJ databases">
        <authorList>
            <consortium name="ELIXIR-Norway"/>
            <consortium name="Elixir Norway"/>
        </authorList>
    </citation>
    <scope>NUCLEOTIDE SEQUENCE</scope>
</reference>
<dbReference type="Gene3D" id="3.90.70.10">
    <property type="entry name" value="Cysteine proteinases"/>
    <property type="match status" value="1"/>
</dbReference>
<dbReference type="Pfam" id="PF00112">
    <property type="entry name" value="Peptidase_C1"/>
    <property type="match status" value="1"/>
</dbReference>
<dbReference type="CDD" id="cd02248">
    <property type="entry name" value="Peptidase_C1A"/>
    <property type="match status" value="1"/>
</dbReference>
<evidence type="ECO:0000259" key="5">
    <source>
        <dbReference type="SMART" id="SM00848"/>
    </source>
</evidence>
<dbReference type="SMART" id="SM00848">
    <property type="entry name" value="Inhibitor_I29"/>
    <property type="match status" value="1"/>
</dbReference>
<comment type="similarity">
    <text evidence="1">Belongs to the peptidase C1 family.</text>
</comment>
<dbReference type="InterPro" id="IPR025661">
    <property type="entry name" value="Pept_asp_AS"/>
</dbReference>